<dbReference type="Pfam" id="PF04577">
    <property type="entry name" value="Glyco_transf_61"/>
    <property type="match status" value="1"/>
</dbReference>
<dbReference type="Proteomes" id="UP000812077">
    <property type="component" value="Unassembled WGS sequence"/>
</dbReference>
<sequence>MNELKYTKFSEKLKIELEKKHQITHPLSCKIIPEGIVLPYMEKNNKIHGGVIDKEGEFVEFSNFNENVGGGYEVDHVLSRKESAIFIGNIVYPAWGHAITDDLKYLWWLLTDDFKRIYKEKKIVFVCIKSKYLKDLSSFFSLFSAFGMKSSSLMLIEEPTRFKEVYVPESSFLAMGEGKRFWSYEFESTINQIKDYFTLRTETFDKVYLSRTKIAGRRDFGEKYVEKAFKDADYHIVYPEEISLEQQIHILKNAKTVVTTEGSISHNAVFMQKHATLVILRKSDYINYYQVAINEMNDLNVVYIDSHLSVLNNKRTPIVGPFFIYVNRRVADFLGMKKSFPLFEFLRYIRWSLFHRDILDRIRFLC</sequence>
<proteinExistence type="predicted"/>
<dbReference type="EMBL" id="JAHXCP010000005">
    <property type="protein sequence ID" value="MBW4754484.1"/>
    <property type="molecule type" value="Genomic_DNA"/>
</dbReference>
<name>A0ABS6Y4R9_9BACT</name>
<gene>
    <name evidence="2" type="ORF">KZO77_05425</name>
</gene>
<accession>A0ABS6Y4R9</accession>
<dbReference type="InterPro" id="IPR049625">
    <property type="entry name" value="Glyco_transf_61_cat"/>
</dbReference>
<evidence type="ECO:0000313" key="3">
    <source>
        <dbReference type="Proteomes" id="UP000812077"/>
    </source>
</evidence>
<dbReference type="RefSeq" id="WP_219433162.1">
    <property type="nucleotide sequence ID" value="NZ_JAHXCP010000005.1"/>
</dbReference>
<reference evidence="2 3" key="1">
    <citation type="submission" date="2021-07" db="EMBL/GenBank/DDBJ databases">
        <title>Genomic diversity and antimicrobial resistance of Prevotella spp. isolated from chronic lung disease airways.</title>
        <authorList>
            <person name="Webb K.A."/>
            <person name="Olagoke O.S."/>
            <person name="Baird T."/>
            <person name="Neill J."/>
            <person name="Pham A."/>
            <person name="Wells T.J."/>
            <person name="Ramsay K.A."/>
            <person name="Bell S.C."/>
            <person name="Sarovich D.S."/>
            <person name="Price E.P."/>
        </authorList>
    </citation>
    <scope>NUCLEOTIDE SEQUENCE [LARGE SCALE GENOMIC DNA]</scope>
    <source>
        <strain evidence="2 3">SCHI0027.S.6</strain>
    </source>
</reference>
<evidence type="ECO:0000259" key="1">
    <source>
        <dbReference type="Pfam" id="PF04577"/>
    </source>
</evidence>
<organism evidence="2 3">
    <name type="scientific">Prevotella melaninogenica</name>
    <dbReference type="NCBI Taxonomy" id="28132"/>
    <lineage>
        <taxon>Bacteria</taxon>
        <taxon>Pseudomonadati</taxon>
        <taxon>Bacteroidota</taxon>
        <taxon>Bacteroidia</taxon>
        <taxon>Bacteroidales</taxon>
        <taxon>Prevotellaceae</taxon>
        <taxon>Prevotella</taxon>
    </lineage>
</organism>
<comment type="caution">
    <text evidence="2">The sequence shown here is derived from an EMBL/GenBank/DDBJ whole genome shotgun (WGS) entry which is preliminary data.</text>
</comment>
<protein>
    <submittedName>
        <fullName evidence="2">Glycosyltransferase family 61 protein</fullName>
    </submittedName>
</protein>
<feature type="domain" description="Glycosyltransferase 61 catalytic" evidence="1">
    <location>
        <begin position="95"/>
        <end position="278"/>
    </location>
</feature>
<keyword evidence="3" id="KW-1185">Reference proteome</keyword>
<evidence type="ECO:0000313" key="2">
    <source>
        <dbReference type="EMBL" id="MBW4754484.1"/>
    </source>
</evidence>